<dbReference type="GO" id="GO:0032259">
    <property type="term" value="P:methylation"/>
    <property type="evidence" value="ECO:0007669"/>
    <property type="project" value="UniProtKB-KW"/>
</dbReference>
<name>A0A1L3ZYI8_9SPHN</name>
<dbReference type="GO" id="GO:0008610">
    <property type="term" value="P:lipid biosynthetic process"/>
    <property type="evidence" value="ECO:0007669"/>
    <property type="project" value="InterPro"/>
</dbReference>
<gene>
    <name evidence="7" type="ORF">BSL82_16500</name>
</gene>
<dbReference type="Gene3D" id="3.40.50.150">
    <property type="entry name" value="Vaccinia Virus protein VP39"/>
    <property type="match status" value="1"/>
</dbReference>
<comment type="similarity">
    <text evidence="1">Belongs to the CFA/CMAS family.</text>
</comment>
<accession>A0A1L3ZYI8</accession>
<dbReference type="InterPro" id="IPR050723">
    <property type="entry name" value="CFA/CMAS"/>
</dbReference>
<dbReference type="PANTHER" id="PTHR43667">
    <property type="entry name" value="CYCLOPROPANE-FATTY-ACYL-PHOSPHOLIPID SYNTHASE"/>
    <property type="match status" value="1"/>
</dbReference>
<evidence type="ECO:0000313" key="7">
    <source>
        <dbReference type="EMBL" id="API60692.1"/>
    </source>
</evidence>
<keyword evidence="5" id="KW-0443">Lipid metabolism</keyword>
<dbReference type="AlphaFoldDB" id="A0A1L3ZYI8"/>
<dbReference type="STRING" id="1921510.BSL82_16500"/>
<dbReference type="KEGG" id="sphj:BSL82_16500"/>
<dbReference type="PANTHER" id="PTHR43667:SF2">
    <property type="entry name" value="FATTY ACID C-METHYL TRANSFERASE"/>
    <property type="match status" value="1"/>
</dbReference>
<dbReference type="PIRSF" id="PIRSF003085">
    <property type="entry name" value="CMAS"/>
    <property type="match status" value="1"/>
</dbReference>
<sequence>MTTIYPPPRGRHLLTADRRFSTGGGLVSRIIGRGAARLLDRIDSGLEQGSIRLRLPDGSERTLGGRKPGPDATVALNSWRALVRLAVSGSVGWFRAWMEGEWESPDPVALFELFMVNRISLGEAGRASGPNRLFNRLVRTFQANTRTGARRNINFHYDLGNDFYQAWLDETLTYSSAVFAEPVSAAEPLEQAQARKVRLLLDRLDLKPGDRLLEIGSGWGYLAETAARQYGAQVTSITLSEEQLAHARARVERAGLADRVTFSLTDYRDVDGRFDAIASVEMVEAVGQEYWPDFLGAVARVLRPGGKAAVQFISIDEAIFEGYARNADFIQTYIFPGGLLISERRFRAIAEGHGLSWEDRKGYAAHYAETLRRWRERFDAAVSEARLPPGFDAHFHRLWRYYLMYCEGGFRGGGIDVAQVTLQKI</sequence>
<proteinExistence type="inferred from homology"/>
<evidence type="ECO:0000256" key="1">
    <source>
        <dbReference type="ARBA" id="ARBA00010815"/>
    </source>
</evidence>
<evidence type="ECO:0000256" key="4">
    <source>
        <dbReference type="ARBA" id="ARBA00022691"/>
    </source>
</evidence>
<evidence type="ECO:0000256" key="2">
    <source>
        <dbReference type="ARBA" id="ARBA00022603"/>
    </source>
</evidence>
<dbReference type="CDD" id="cd02440">
    <property type="entry name" value="AdoMet_MTases"/>
    <property type="match status" value="1"/>
</dbReference>
<dbReference type="InterPro" id="IPR003333">
    <property type="entry name" value="CMAS"/>
</dbReference>
<dbReference type="SUPFAM" id="SSF53335">
    <property type="entry name" value="S-adenosyl-L-methionine-dependent methyltransferases"/>
    <property type="match status" value="1"/>
</dbReference>
<dbReference type="GO" id="GO:0008168">
    <property type="term" value="F:methyltransferase activity"/>
    <property type="evidence" value="ECO:0007669"/>
    <property type="project" value="UniProtKB-KW"/>
</dbReference>
<reference evidence="8" key="1">
    <citation type="submission" date="2016-11" db="EMBL/GenBank/DDBJ databases">
        <title>Complete Genome Sequence of alachlor-degrading Sphingomonas sp. strain JJ-A5.</title>
        <authorList>
            <person name="Lee H."/>
            <person name="Ka J.-O."/>
        </authorList>
    </citation>
    <scope>NUCLEOTIDE SEQUENCE [LARGE SCALE GENOMIC DNA]</scope>
    <source>
        <strain evidence="8">JJ-A5</strain>
    </source>
</reference>
<organism evidence="7 8">
    <name type="scientific">Tardibacter chloracetimidivorans</name>
    <dbReference type="NCBI Taxonomy" id="1921510"/>
    <lineage>
        <taxon>Bacteria</taxon>
        <taxon>Pseudomonadati</taxon>
        <taxon>Pseudomonadota</taxon>
        <taxon>Alphaproteobacteria</taxon>
        <taxon>Sphingomonadales</taxon>
        <taxon>Sphingomonadaceae</taxon>
        <taxon>Tardibacter</taxon>
    </lineage>
</organism>
<evidence type="ECO:0000256" key="3">
    <source>
        <dbReference type="ARBA" id="ARBA00022679"/>
    </source>
</evidence>
<evidence type="ECO:0000313" key="8">
    <source>
        <dbReference type="Proteomes" id="UP000182063"/>
    </source>
</evidence>
<feature type="active site" evidence="6">
    <location>
        <position position="406"/>
    </location>
</feature>
<keyword evidence="2 7" id="KW-0489">Methyltransferase</keyword>
<dbReference type="EMBL" id="CP018221">
    <property type="protein sequence ID" value="API60692.1"/>
    <property type="molecule type" value="Genomic_DNA"/>
</dbReference>
<protein>
    <submittedName>
        <fullName evidence="7">SAM-dependent methyltransferase</fullName>
    </submittedName>
</protein>
<dbReference type="Proteomes" id="UP000182063">
    <property type="component" value="Chromosome"/>
</dbReference>
<dbReference type="OrthoDB" id="9782855at2"/>
<evidence type="ECO:0000256" key="6">
    <source>
        <dbReference type="PIRSR" id="PIRSR003085-1"/>
    </source>
</evidence>
<keyword evidence="3 7" id="KW-0808">Transferase</keyword>
<dbReference type="Pfam" id="PF02353">
    <property type="entry name" value="CMAS"/>
    <property type="match status" value="1"/>
</dbReference>
<dbReference type="InterPro" id="IPR029063">
    <property type="entry name" value="SAM-dependent_MTases_sf"/>
</dbReference>
<keyword evidence="4" id="KW-0949">S-adenosyl-L-methionine</keyword>
<dbReference type="RefSeq" id="WP_072598350.1">
    <property type="nucleotide sequence ID" value="NZ_CP018221.1"/>
</dbReference>
<evidence type="ECO:0000256" key="5">
    <source>
        <dbReference type="ARBA" id="ARBA00023098"/>
    </source>
</evidence>
<keyword evidence="8" id="KW-1185">Reference proteome</keyword>